<evidence type="ECO:0000256" key="27">
    <source>
        <dbReference type="ARBA" id="ARBA00048034"/>
    </source>
</evidence>
<evidence type="ECO:0000256" key="15">
    <source>
        <dbReference type="ARBA" id="ARBA00023411"/>
    </source>
</evidence>
<dbReference type="GO" id="GO:0046486">
    <property type="term" value="P:glycerolipid metabolic process"/>
    <property type="evidence" value="ECO:0007669"/>
    <property type="project" value="UniProtKB-UniPathway"/>
</dbReference>
<dbReference type="PANTHER" id="PTHR12358:SF31">
    <property type="entry name" value="ACYLGLYCEROL KINASE, MITOCHONDRIAL"/>
    <property type="match status" value="1"/>
</dbReference>
<keyword evidence="10" id="KW-0067">ATP-binding</keyword>
<evidence type="ECO:0000256" key="3">
    <source>
        <dbReference type="ARBA" id="ARBA00004637"/>
    </source>
</evidence>
<dbReference type="PROSITE" id="PS50146">
    <property type="entry name" value="DAGK"/>
    <property type="match status" value="1"/>
</dbReference>
<comment type="catalytic activity">
    <reaction evidence="27">
        <text>an N-acylsphing-4-enine + ATP = an N-acylsphing-4-enine 1-phosphate + ADP + H(+)</text>
        <dbReference type="Rhea" id="RHEA:17929"/>
        <dbReference type="ChEBI" id="CHEBI:15378"/>
        <dbReference type="ChEBI" id="CHEBI:30616"/>
        <dbReference type="ChEBI" id="CHEBI:52639"/>
        <dbReference type="ChEBI" id="CHEBI:57674"/>
        <dbReference type="ChEBI" id="CHEBI:456216"/>
        <dbReference type="EC" id="2.7.1.138"/>
    </reaction>
    <physiologicalReaction direction="left-to-right" evidence="27">
        <dbReference type="Rhea" id="RHEA:17930"/>
    </physiologicalReaction>
</comment>
<dbReference type="SUPFAM" id="SSF111331">
    <property type="entry name" value="NAD kinase/diacylglycerol kinase-like"/>
    <property type="match status" value="1"/>
</dbReference>
<evidence type="ECO:0000256" key="22">
    <source>
        <dbReference type="ARBA" id="ARBA00026096"/>
    </source>
</evidence>
<dbReference type="Pfam" id="PF00781">
    <property type="entry name" value="DAGK_cat"/>
    <property type="match status" value="1"/>
</dbReference>
<dbReference type="GO" id="GO:0005743">
    <property type="term" value="C:mitochondrial inner membrane"/>
    <property type="evidence" value="ECO:0007669"/>
    <property type="project" value="UniProtKB-SubCell"/>
</dbReference>
<comment type="catalytic activity">
    <reaction evidence="19">
        <text>2-(5Z,8Z,11Z,14Z-eicosatetraenoyl)-glycerol + ATP = 2-(5Z,8Z,11Z,14Z-eicosatetraenoyl)-sn-glycero-3-phosphate + ADP + H(+)</text>
        <dbReference type="Rhea" id="RHEA:43316"/>
        <dbReference type="ChEBI" id="CHEBI:15378"/>
        <dbReference type="ChEBI" id="CHEBI:30616"/>
        <dbReference type="ChEBI" id="CHEBI:52392"/>
        <dbReference type="ChEBI" id="CHEBI:78209"/>
        <dbReference type="ChEBI" id="CHEBI:456216"/>
    </reaction>
    <physiologicalReaction direction="left-to-right" evidence="19">
        <dbReference type="Rhea" id="RHEA:43317"/>
    </physiologicalReaction>
</comment>
<comment type="subcellular location">
    <subcellularLocation>
        <location evidence="3">Mitochondrion inner membrane</location>
        <topology evidence="3">Peripheral membrane protein</topology>
    </subcellularLocation>
    <subcellularLocation>
        <location evidence="2">Mitochondrion intermembrane space</location>
    </subcellularLocation>
</comment>
<evidence type="ECO:0000256" key="5">
    <source>
        <dbReference type="ARBA" id="ARBA00012133"/>
    </source>
</evidence>
<comment type="catalytic activity">
    <reaction evidence="20">
        <text>1-hexadecanoyl-sn-glycerol + ATP = 1-hexadecanoyl-sn-glycero-3-phosphate + ADP + H(+)</text>
        <dbReference type="Rhea" id="RHEA:43308"/>
        <dbReference type="ChEBI" id="CHEBI:15378"/>
        <dbReference type="ChEBI" id="CHEBI:30616"/>
        <dbReference type="ChEBI" id="CHEBI:57518"/>
        <dbReference type="ChEBI" id="CHEBI:75542"/>
        <dbReference type="ChEBI" id="CHEBI:456216"/>
    </reaction>
    <physiologicalReaction direction="left-to-right" evidence="20">
        <dbReference type="Rhea" id="RHEA:43309"/>
    </physiologicalReaction>
</comment>
<evidence type="ECO:0000313" key="31">
    <source>
        <dbReference type="EMBL" id="CAG9579076.1"/>
    </source>
</evidence>
<evidence type="ECO:0000256" key="9">
    <source>
        <dbReference type="ARBA" id="ARBA00022792"/>
    </source>
</evidence>
<comment type="catalytic activity">
    <reaction evidence="14">
        <text>1,2-di-(9Z-octadecenoyl)-sn-glycerol + ATP = 1,2-di-(9Z-octadecenoyl)-sn-glycero-3-phosphate + ADP + H(+)</text>
        <dbReference type="Rhea" id="RHEA:40327"/>
        <dbReference type="ChEBI" id="CHEBI:15378"/>
        <dbReference type="ChEBI" id="CHEBI:30616"/>
        <dbReference type="ChEBI" id="CHEBI:52333"/>
        <dbReference type="ChEBI" id="CHEBI:74546"/>
        <dbReference type="ChEBI" id="CHEBI:456216"/>
    </reaction>
    <physiologicalReaction direction="left-to-right" evidence="14">
        <dbReference type="Rhea" id="RHEA:40328"/>
    </physiologicalReaction>
</comment>
<keyword evidence="13" id="KW-0472">Membrane</keyword>
<proteinExistence type="inferred from homology"/>
<reference evidence="31" key="1">
    <citation type="submission" date="2021-09" db="EMBL/GenBank/DDBJ databases">
        <authorList>
            <person name="Martin H S."/>
        </authorList>
    </citation>
    <scope>NUCLEOTIDE SEQUENCE</scope>
</reference>
<comment type="catalytic activity">
    <reaction evidence="15">
        <text>a 1,2-diacyl-sn-glycerol + ATP = a 1,2-diacyl-sn-glycero-3-phosphate + ADP + H(+)</text>
        <dbReference type="Rhea" id="RHEA:10272"/>
        <dbReference type="ChEBI" id="CHEBI:15378"/>
        <dbReference type="ChEBI" id="CHEBI:17815"/>
        <dbReference type="ChEBI" id="CHEBI:30616"/>
        <dbReference type="ChEBI" id="CHEBI:58608"/>
        <dbReference type="ChEBI" id="CHEBI:456216"/>
        <dbReference type="EC" id="2.7.1.107"/>
    </reaction>
    <physiologicalReaction direction="left-to-right" evidence="15">
        <dbReference type="Rhea" id="RHEA:10273"/>
    </physiologicalReaction>
</comment>
<dbReference type="GO" id="GO:0047620">
    <property type="term" value="F:acylglycerol kinase activity"/>
    <property type="evidence" value="ECO:0007669"/>
    <property type="project" value="UniProtKB-EC"/>
</dbReference>
<organism evidence="31 32">
    <name type="scientific">Danaus chrysippus</name>
    <name type="common">African queen</name>
    <dbReference type="NCBI Taxonomy" id="151541"/>
    <lineage>
        <taxon>Eukaryota</taxon>
        <taxon>Metazoa</taxon>
        <taxon>Ecdysozoa</taxon>
        <taxon>Arthropoda</taxon>
        <taxon>Hexapoda</taxon>
        <taxon>Insecta</taxon>
        <taxon>Pterygota</taxon>
        <taxon>Neoptera</taxon>
        <taxon>Endopterygota</taxon>
        <taxon>Lepidoptera</taxon>
        <taxon>Glossata</taxon>
        <taxon>Ditrysia</taxon>
        <taxon>Papilionoidea</taxon>
        <taxon>Nymphalidae</taxon>
        <taxon>Danainae</taxon>
        <taxon>Danaini</taxon>
        <taxon>Danaina</taxon>
        <taxon>Danaus</taxon>
        <taxon>Anosia</taxon>
    </lineage>
</organism>
<comment type="catalytic activity">
    <reaction evidence="16">
        <text>1-(5Z,8Z,11Z,14Z-eicosatetraenoyl)-sn-glycerol + ATP = 1-(5Z,8Z,11Z,14Z-eicosatetraenoyl)-sn-glycero-3-phosphate + ADP + H(+)</text>
        <dbReference type="Rhea" id="RHEA:43328"/>
        <dbReference type="ChEBI" id="CHEBI:15378"/>
        <dbReference type="ChEBI" id="CHEBI:30616"/>
        <dbReference type="ChEBI" id="CHEBI:34071"/>
        <dbReference type="ChEBI" id="CHEBI:74938"/>
        <dbReference type="ChEBI" id="CHEBI:456216"/>
    </reaction>
    <physiologicalReaction direction="left-to-right" evidence="16">
        <dbReference type="Rhea" id="RHEA:43329"/>
    </physiologicalReaction>
</comment>
<evidence type="ECO:0000256" key="1">
    <source>
        <dbReference type="ARBA" id="ARBA00001946"/>
    </source>
</evidence>
<feature type="domain" description="DAGKc" evidence="30">
    <location>
        <begin position="61"/>
        <end position="202"/>
    </location>
</feature>
<dbReference type="PANTHER" id="PTHR12358">
    <property type="entry name" value="SPHINGOSINE KINASE"/>
    <property type="match status" value="1"/>
</dbReference>
<evidence type="ECO:0000256" key="13">
    <source>
        <dbReference type="ARBA" id="ARBA00023136"/>
    </source>
</evidence>
<dbReference type="GO" id="GO:0046512">
    <property type="term" value="P:sphingosine biosynthetic process"/>
    <property type="evidence" value="ECO:0007669"/>
    <property type="project" value="TreeGrafter"/>
</dbReference>
<dbReference type="UniPathway" id="UPA00230"/>
<evidence type="ECO:0000256" key="24">
    <source>
        <dbReference type="ARBA" id="ARBA00026142"/>
    </source>
</evidence>
<dbReference type="EC" id="2.7.1.107" evidence="5"/>
<comment type="catalytic activity">
    <reaction evidence="28">
        <text>a monoacylglycerol + ATP = a monoacyl-sn-glycero-3-phosphate + ADP + H(+)</text>
        <dbReference type="Rhea" id="RHEA:19293"/>
        <dbReference type="ChEBI" id="CHEBI:15378"/>
        <dbReference type="ChEBI" id="CHEBI:17408"/>
        <dbReference type="ChEBI" id="CHEBI:30616"/>
        <dbReference type="ChEBI" id="CHEBI:77589"/>
        <dbReference type="ChEBI" id="CHEBI:456216"/>
        <dbReference type="EC" id="2.7.1.94"/>
    </reaction>
    <physiologicalReaction direction="left-to-right" evidence="28">
        <dbReference type="Rhea" id="RHEA:19294"/>
    </physiologicalReaction>
</comment>
<keyword evidence="9" id="KW-0999">Mitochondrion inner membrane</keyword>
<protein>
    <recommendedName>
        <fullName evidence="24">Acylglycerol kinase, mitochondrial</fullName>
        <ecNumber evidence="5">2.7.1.107</ecNumber>
        <ecNumber evidence="22">2.7.1.138</ecNumber>
        <ecNumber evidence="23">2.7.1.94</ecNumber>
    </recommendedName>
    <alternativeName>
        <fullName evidence="25">Multiple substrate lipid kinase</fullName>
    </alternativeName>
</protein>
<keyword evidence="12" id="KW-0496">Mitochondrion</keyword>
<dbReference type="InterPro" id="IPR050187">
    <property type="entry name" value="Lipid_Phosphate_FormReg"/>
</dbReference>
<evidence type="ECO:0000256" key="10">
    <source>
        <dbReference type="ARBA" id="ARBA00022840"/>
    </source>
</evidence>
<evidence type="ECO:0000256" key="2">
    <source>
        <dbReference type="ARBA" id="ARBA00004569"/>
    </source>
</evidence>
<keyword evidence="7" id="KW-0547">Nucleotide-binding</keyword>
<keyword evidence="32" id="KW-1185">Reference proteome</keyword>
<comment type="caution">
    <text evidence="31">The sequence shown here is derived from an EMBL/GenBank/DDBJ whole genome shotgun (WGS) entry which is preliminary data.</text>
</comment>
<evidence type="ECO:0000313" key="32">
    <source>
        <dbReference type="Proteomes" id="UP000789524"/>
    </source>
</evidence>
<accession>A0A8J2REH4</accession>
<evidence type="ECO:0000256" key="19">
    <source>
        <dbReference type="ARBA" id="ARBA00024556"/>
    </source>
</evidence>
<dbReference type="AlphaFoldDB" id="A0A8J2REH4"/>
<evidence type="ECO:0000256" key="21">
    <source>
        <dbReference type="ARBA" id="ARBA00025749"/>
    </source>
</evidence>
<evidence type="ECO:0000256" key="7">
    <source>
        <dbReference type="ARBA" id="ARBA00022741"/>
    </source>
</evidence>
<dbReference type="EC" id="2.7.1.138" evidence="22"/>
<evidence type="ECO:0000256" key="4">
    <source>
        <dbReference type="ARBA" id="ARBA00005175"/>
    </source>
</evidence>
<dbReference type="GO" id="GO:0046513">
    <property type="term" value="P:ceramide biosynthetic process"/>
    <property type="evidence" value="ECO:0007669"/>
    <property type="project" value="TreeGrafter"/>
</dbReference>
<evidence type="ECO:0000259" key="30">
    <source>
        <dbReference type="PROSITE" id="PS50146"/>
    </source>
</evidence>
<evidence type="ECO:0000256" key="20">
    <source>
        <dbReference type="ARBA" id="ARBA00024636"/>
    </source>
</evidence>
<evidence type="ECO:0000256" key="25">
    <source>
        <dbReference type="ARBA" id="ARBA00030553"/>
    </source>
</evidence>
<dbReference type="GO" id="GO:0004143">
    <property type="term" value="F:ATP-dependent diacylglycerol kinase activity"/>
    <property type="evidence" value="ECO:0007669"/>
    <property type="project" value="UniProtKB-EC"/>
</dbReference>
<evidence type="ECO:0000256" key="8">
    <source>
        <dbReference type="ARBA" id="ARBA00022777"/>
    </source>
</evidence>
<evidence type="ECO:0000256" key="6">
    <source>
        <dbReference type="ARBA" id="ARBA00022679"/>
    </source>
</evidence>
<dbReference type="SMART" id="SM00046">
    <property type="entry name" value="DAGKc"/>
    <property type="match status" value="1"/>
</dbReference>
<evidence type="ECO:0000256" key="28">
    <source>
        <dbReference type="ARBA" id="ARBA00048663"/>
    </source>
</evidence>
<evidence type="ECO:0000256" key="18">
    <source>
        <dbReference type="ARBA" id="ARBA00024512"/>
    </source>
</evidence>
<dbReference type="GO" id="GO:0005758">
    <property type="term" value="C:mitochondrial intermembrane space"/>
    <property type="evidence" value="ECO:0007669"/>
    <property type="project" value="UniProtKB-SubCell"/>
</dbReference>
<comment type="catalytic activity">
    <reaction evidence="17">
        <text>1-(9Z-octadecenoyl)-sn-glycerol + ATP = 1-(9Z-octadecenoyl)-sn-glycero-3-phosphate + ADP + H(+)</text>
        <dbReference type="Rhea" id="RHEA:41079"/>
        <dbReference type="ChEBI" id="CHEBI:15378"/>
        <dbReference type="ChEBI" id="CHEBI:30616"/>
        <dbReference type="ChEBI" id="CHEBI:74544"/>
        <dbReference type="ChEBI" id="CHEBI:75757"/>
        <dbReference type="ChEBI" id="CHEBI:456216"/>
    </reaction>
    <physiologicalReaction direction="left-to-right" evidence="17">
        <dbReference type="Rhea" id="RHEA:41080"/>
    </physiologicalReaction>
</comment>
<evidence type="ECO:0000256" key="26">
    <source>
        <dbReference type="ARBA" id="ARBA00044480"/>
    </source>
</evidence>
<evidence type="ECO:0000256" key="16">
    <source>
        <dbReference type="ARBA" id="ARBA00024483"/>
    </source>
</evidence>
<comment type="similarity">
    <text evidence="21">Belongs to the AGK family.</text>
</comment>
<keyword evidence="6" id="KW-0808">Transferase</keyword>
<dbReference type="InterPro" id="IPR017438">
    <property type="entry name" value="ATP-NAD_kinase_N"/>
</dbReference>
<comment type="cofactor">
    <cofactor evidence="1">
        <name>Mg(2+)</name>
        <dbReference type="ChEBI" id="CHEBI:18420"/>
    </cofactor>
</comment>
<dbReference type="EMBL" id="CAKASE010000078">
    <property type="protein sequence ID" value="CAG9579076.1"/>
    <property type="molecule type" value="Genomic_DNA"/>
</dbReference>
<dbReference type="InterPro" id="IPR001206">
    <property type="entry name" value="Diacylglycerol_kinase_cat_dom"/>
</dbReference>
<dbReference type="Proteomes" id="UP000789524">
    <property type="component" value="Unassembled WGS sequence"/>
</dbReference>
<comment type="catalytic activity">
    <reaction evidence="18">
        <text>a 1-acyl-sn-glycerol + ATP = a 1-acyl-sn-glycero-3-phosphate + ADP + H(+)</text>
        <dbReference type="Rhea" id="RHEA:33747"/>
        <dbReference type="ChEBI" id="CHEBI:15378"/>
        <dbReference type="ChEBI" id="CHEBI:30616"/>
        <dbReference type="ChEBI" id="CHEBI:57970"/>
        <dbReference type="ChEBI" id="CHEBI:64683"/>
        <dbReference type="ChEBI" id="CHEBI:456216"/>
    </reaction>
    <physiologicalReaction direction="left-to-right" evidence="18">
        <dbReference type="Rhea" id="RHEA:33748"/>
    </physiologicalReaction>
</comment>
<dbReference type="OrthoDB" id="9979394at2759"/>
<evidence type="ECO:0000256" key="17">
    <source>
        <dbReference type="ARBA" id="ARBA00024505"/>
    </source>
</evidence>
<evidence type="ECO:0000256" key="14">
    <source>
        <dbReference type="ARBA" id="ARBA00023371"/>
    </source>
</evidence>
<keyword evidence="11" id="KW-0443">Lipid metabolism</keyword>
<dbReference type="Gene3D" id="3.40.50.10330">
    <property type="entry name" value="Probable inorganic polyphosphate/atp-NAD kinase, domain 1"/>
    <property type="match status" value="1"/>
</dbReference>
<dbReference type="InterPro" id="IPR045579">
    <property type="entry name" value="AGK_C"/>
</dbReference>
<sequence length="440" mass="49620">MERIIKIGKTLRNNWKKSVLGAVVLYYGAATAKERYEINILMRAACKEAAKYGDALIPMDRNPTLITIILNPVANKRKAKKDFEKYCEPLLHLAGLQVDVIQTTSEGHAKEIVETLRGTEAIIVAGGDGTLSETVTGLLRRNDDANRFPLGVLPLGRTNSVGNTLFPRGDGVAKVKQLIEACMAIVENNTTWKNVMKIEPLNEETPSKPIYALNSMEWGAFRETQAKKDKYWIYGPFREYASYIFNGYKNTLSWDCRGTIKYTPPCSGCSNCVVKKPEVKRKWTFFIPTKEAASETDLTTRINPECATESEMCFKTTDFIIQPQVSDGVPSLNVGLAKNSYSYFEFVSEGWRRAKGDDNRSAVVQARTIELQPQEPKPDVVIAIDQEEFEVKPVKITILPNKVKFFCRPELKLYNESNSNIEIKLIFFGCTTRLFFVKTT</sequence>
<dbReference type="InterPro" id="IPR016064">
    <property type="entry name" value="NAD/diacylglycerol_kinase_sf"/>
</dbReference>
<dbReference type="GO" id="GO:0001729">
    <property type="term" value="F:ceramide kinase activity"/>
    <property type="evidence" value="ECO:0007669"/>
    <property type="project" value="UniProtKB-EC"/>
</dbReference>
<dbReference type="EC" id="2.7.1.94" evidence="23"/>
<dbReference type="GO" id="GO:0005524">
    <property type="term" value="F:ATP binding"/>
    <property type="evidence" value="ECO:0007669"/>
    <property type="project" value="UniProtKB-KW"/>
</dbReference>
<comment type="pathway">
    <text evidence="4">Lipid metabolism; glycerolipid metabolism.</text>
</comment>
<keyword evidence="8" id="KW-0418">Kinase</keyword>
<dbReference type="Pfam" id="PF19712">
    <property type="entry name" value="AGK_C"/>
    <property type="match status" value="1"/>
</dbReference>
<comment type="catalytic activity">
    <reaction evidence="29">
        <text>N-(hexanoyl)sphing-4-enine + ATP = N-hexanoylsphing-4-enine 1-phosphate + ADP + H(+)</text>
        <dbReference type="Rhea" id="RHEA:43312"/>
        <dbReference type="ChEBI" id="CHEBI:15378"/>
        <dbReference type="ChEBI" id="CHEBI:30616"/>
        <dbReference type="ChEBI" id="CHEBI:63867"/>
        <dbReference type="ChEBI" id="CHEBI:82959"/>
        <dbReference type="ChEBI" id="CHEBI:456216"/>
    </reaction>
    <physiologicalReaction direction="left-to-right" evidence="29">
        <dbReference type="Rhea" id="RHEA:43313"/>
    </physiologicalReaction>
</comment>
<comment type="catalytic activity">
    <reaction evidence="26">
        <text>a 2-acylglycerol + ATP = a 2-acyl-sn-glycerol 3-phosphate + ADP + H(+)</text>
        <dbReference type="Rhea" id="RHEA:39847"/>
        <dbReference type="ChEBI" id="CHEBI:15378"/>
        <dbReference type="ChEBI" id="CHEBI:17389"/>
        <dbReference type="ChEBI" id="CHEBI:30616"/>
        <dbReference type="ChEBI" id="CHEBI:64982"/>
        <dbReference type="ChEBI" id="CHEBI:456216"/>
    </reaction>
    <physiologicalReaction direction="left-to-right" evidence="26">
        <dbReference type="Rhea" id="RHEA:39848"/>
    </physiologicalReaction>
</comment>
<name>A0A8J2REH4_9NEOP</name>
<evidence type="ECO:0000256" key="23">
    <source>
        <dbReference type="ARBA" id="ARBA00026098"/>
    </source>
</evidence>
<evidence type="ECO:0000256" key="12">
    <source>
        <dbReference type="ARBA" id="ARBA00023128"/>
    </source>
</evidence>
<evidence type="ECO:0000256" key="29">
    <source>
        <dbReference type="ARBA" id="ARBA00048876"/>
    </source>
</evidence>
<evidence type="ECO:0000256" key="11">
    <source>
        <dbReference type="ARBA" id="ARBA00023098"/>
    </source>
</evidence>
<gene>
    <name evidence="31" type="ORF">DCHRY22_LOCUS13063</name>
</gene>